<evidence type="ECO:0000256" key="5">
    <source>
        <dbReference type="ARBA" id="ARBA00022989"/>
    </source>
</evidence>
<keyword evidence="10" id="KW-1185">Reference proteome</keyword>
<evidence type="ECO:0000256" key="7">
    <source>
        <dbReference type="SAM" id="Phobius"/>
    </source>
</evidence>
<dbReference type="GO" id="GO:0005886">
    <property type="term" value="C:plasma membrane"/>
    <property type="evidence" value="ECO:0007669"/>
    <property type="project" value="UniProtKB-SubCell"/>
</dbReference>
<evidence type="ECO:0000256" key="2">
    <source>
        <dbReference type="ARBA" id="ARBA00007362"/>
    </source>
</evidence>
<comment type="similarity">
    <text evidence="2">Belongs to the EamA transporter family.</text>
</comment>
<evidence type="ECO:0000313" key="9">
    <source>
        <dbReference type="EMBL" id="CAG7616015.1"/>
    </source>
</evidence>
<dbReference type="RefSeq" id="WP_246627368.1">
    <property type="nucleotide sequence ID" value="NZ_CAJVAS010000006.1"/>
</dbReference>
<keyword evidence="6 7" id="KW-0472">Membrane</keyword>
<feature type="transmembrane region" description="Helical" evidence="7">
    <location>
        <begin position="252"/>
        <end position="270"/>
    </location>
</feature>
<accession>A0A916K1X4</accession>
<feature type="domain" description="EamA" evidence="8">
    <location>
        <begin position="160"/>
        <end position="293"/>
    </location>
</feature>
<dbReference type="PANTHER" id="PTHR30561">
    <property type="entry name" value="SMR FAMILY PROTON-DEPENDENT DRUG EFFLUX TRANSPORTER SUGE"/>
    <property type="match status" value="1"/>
</dbReference>
<sequence length="298" mass="32500">MMKKNKNRQGDRVIVIAIILVLCSGLAHAFWNLFTKTSNNKIVFLWSIHIVSFVLLLPYFVIEVAQASIPLQGYLLILLSMAFQMAYFLLLPYVYSHGDMSQVYPIMRGTGALLVPLFSVWVYRESMSAAGWVGVGCIVAGMFALGGFLGKERRSAAALRGITPALLVGLCITGYVMTDKMVLHYISPVSLIEVSNIAYAIVLTPTVIRAGSKLKEEWRANARTILLGTFLSPGSYLLFLFAVQMAPLSHLAPIREISTVFGAMLGVLLLKEAGGARRIALSAVITTGVIMIGLWGNP</sequence>
<dbReference type="AlphaFoldDB" id="A0A916K1X4"/>
<dbReference type="Proteomes" id="UP000693672">
    <property type="component" value="Unassembled WGS sequence"/>
</dbReference>
<evidence type="ECO:0000256" key="6">
    <source>
        <dbReference type="ARBA" id="ARBA00023136"/>
    </source>
</evidence>
<dbReference type="InterPro" id="IPR000390">
    <property type="entry name" value="Small_drug/metabolite_transptr"/>
</dbReference>
<name>A0A916K1X4_9BACL</name>
<keyword evidence="4 7" id="KW-0812">Transmembrane</keyword>
<organism evidence="9 10">
    <name type="scientific">Paenibacillus solanacearum</name>
    <dbReference type="NCBI Taxonomy" id="2048548"/>
    <lineage>
        <taxon>Bacteria</taxon>
        <taxon>Bacillati</taxon>
        <taxon>Bacillota</taxon>
        <taxon>Bacilli</taxon>
        <taxon>Bacillales</taxon>
        <taxon>Paenibacillaceae</taxon>
        <taxon>Paenibacillus</taxon>
    </lineage>
</organism>
<feature type="transmembrane region" description="Helical" evidence="7">
    <location>
        <begin position="182"/>
        <end position="203"/>
    </location>
</feature>
<keyword evidence="3" id="KW-1003">Cell membrane</keyword>
<dbReference type="Pfam" id="PF00892">
    <property type="entry name" value="EamA"/>
    <property type="match status" value="1"/>
</dbReference>
<dbReference type="EMBL" id="CAJVAS010000006">
    <property type="protein sequence ID" value="CAG7616015.1"/>
    <property type="molecule type" value="Genomic_DNA"/>
</dbReference>
<comment type="subcellular location">
    <subcellularLocation>
        <location evidence="1">Cell membrane</location>
        <topology evidence="1">Multi-pass membrane protein</topology>
    </subcellularLocation>
</comment>
<feature type="transmembrane region" description="Helical" evidence="7">
    <location>
        <begin position="157"/>
        <end position="176"/>
    </location>
</feature>
<proteinExistence type="inferred from homology"/>
<keyword evidence="5 7" id="KW-1133">Transmembrane helix</keyword>
<evidence type="ECO:0000259" key="8">
    <source>
        <dbReference type="Pfam" id="PF00892"/>
    </source>
</evidence>
<protein>
    <recommendedName>
        <fullName evidence="8">EamA domain-containing protein</fullName>
    </recommendedName>
</protein>
<evidence type="ECO:0000256" key="4">
    <source>
        <dbReference type="ARBA" id="ARBA00022692"/>
    </source>
</evidence>
<comment type="caution">
    <text evidence="9">The sequence shown here is derived from an EMBL/GenBank/DDBJ whole genome shotgun (WGS) entry which is preliminary data.</text>
</comment>
<reference evidence="9" key="1">
    <citation type="submission" date="2021-06" db="EMBL/GenBank/DDBJ databases">
        <authorList>
            <person name="Criscuolo A."/>
        </authorList>
    </citation>
    <scope>NUCLEOTIDE SEQUENCE</scope>
    <source>
        <strain evidence="9">CIP111600</strain>
    </source>
</reference>
<evidence type="ECO:0000256" key="1">
    <source>
        <dbReference type="ARBA" id="ARBA00004651"/>
    </source>
</evidence>
<feature type="transmembrane region" description="Helical" evidence="7">
    <location>
        <begin position="224"/>
        <end position="246"/>
    </location>
</feature>
<feature type="transmembrane region" description="Helical" evidence="7">
    <location>
        <begin position="279"/>
        <end position="296"/>
    </location>
</feature>
<feature type="transmembrane region" description="Helical" evidence="7">
    <location>
        <begin position="74"/>
        <end position="94"/>
    </location>
</feature>
<feature type="transmembrane region" description="Helical" evidence="7">
    <location>
        <begin position="129"/>
        <end position="150"/>
    </location>
</feature>
<feature type="transmembrane region" description="Helical" evidence="7">
    <location>
        <begin position="12"/>
        <end position="31"/>
    </location>
</feature>
<dbReference type="PANTHER" id="PTHR30561:SF9">
    <property type="entry name" value="4-AMINO-4-DEOXY-L-ARABINOSE-PHOSPHOUNDECAPRENOL FLIPPASE SUBUNIT ARNF-RELATED"/>
    <property type="match status" value="1"/>
</dbReference>
<evidence type="ECO:0000313" key="10">
    <source>
        <dbReference type="Proteomes" id="UP000693672"/>
    </source>
</evidence>
<gene>
    <name evidence="9" type="ORF">PAESOLCIP111_01854</name>
</gene>
<evidence type="ECO:0000256" key="3">
    <source>
        <dbReference type="ARBA" id="ARBA00022475"/>
    </source>
</evidence>
<dbReference type="InterPro" id="IPR000620">
    <property type="entry name" value="EamA_dom"/>
</dbReference>
<dbReference type="GO" id="GO:0009103">
    <property type="term" value="P:lipopolysaccharide biosynthetic process"/>
    <property type="evidence" value="ECO:0007669"/>
    <property type="project" value="UniProtKB-KW"/>
</dbReference>
<dbReference type="GO" id="GO:0022857">
    <property type="term" value="F:transmembrane transporter activity"/>
    <property type="evidence" value="ECO:0007669"/>
    <property type="project" value="InterPro"/>
</dbReference>
<feature type="transmembrane region" description="Helical" evidence="7">
    <location>
        <begin position="43"/>
        <end position="62"/>
    </location>
</feature>